<comment type="caution">
    <text evidence="3">The sequence shown here is derived from an EMBL/GenBank/DDBJ whole genome shotgun (WGS) entry which is preliminary data.</text>
</comment>
<proteinExistence type="predicted"/>
<evidence type="ECO:0000256" key="1">
    <source>
        <dbReference type="ARBA" id="ARBA00023125"/>
    </source>
</evidence>
<dbReference type="PANTHER" id="PTHR46558:SF4">
    <property type="entry name" value="DNA-BIDING PHAGE PROTEIN"/>
    <property type="match status" value="1"/>
</dbReference>
<dbReference type="PANTHER" id="PTHR46558">
    <property type="entry name" value="TRACRIPTIONAL REGULATORY PROTEIN-RELATED-RELATED"/>
    <property type="match status" value="1"/>
</dbReference>
<protein>
    <recommendedName>
        <fullName evidence="2">HTH cro/C1-type domain-containing protein</fullName>
    </recommendedName>
</protein>
<dbReference type="InterPro" id="IPR010982">
    <property type="entry name" value="Lambda_DNA-bd_dom_sf"/>
</dbReference>
<dbReference type="EMBL" id="VSSQ01073608">
    <property type="protein sequence ID" value="MPN24683.1"/>
    <property type="molecule type" value="Genomic_DNA"/>
</dbReference>
<dbReference type="AlphaFoldDB" id="A0A645GLU9"/>
<dbReference type="CDD" id="cd00093">
    <property type="entry name" value="HTH_XRE"/>
    <property type="match status" value="1"/>
</dbReference>
<dbReference type="SUPFAM" id="SSF47413">
    <property type="entry name" value="lambda repressor-like DNA-binding domains"/>
    <property type="match status" value="1"/>
</dbReference>
<dbReference type="Gene3D" id="1.10.260.40">
    <property type="entry name" value="lambda repressor-like DNA-binding domains"/>
    <property type="match status" value="1"/>
</dbReference>
<dbReference type="Pfam" id="PF01381">
    <property type="entry name" value="HTH_3"/>
    <property type="match status" value="1"/>
</dbReference>
<dbReference type="InterPro" id="IPR001387">
    <property type="entry name" value="Cro/C1-type_HTH"/>
</dbReference>
<sequence length="128" mass="15225">MEICINKTQSNKLKHIRRVSKKRILLAAKKSYCILESLLDIFVQWPYTENGKLTFHYRGMLMKNRLEEIRKQRGIKQEDLAYALEVSRQTIGSLENGRYNPSILLAFKIARYFDMSIEEIFIYEEKES</sequence>
<organism evidence="3">
    <name type="scientific">bioreactor metagenome</name>
    <dbReference type="NCBI Taxonomy" id="1076179"/>
    <lineage>
        <taxon>unclassified sequences</taxon>
        <taxon>metagenomes</taxon>
        <taxon>ecological metagenomes</taxon>
    </lineage>
</organism>
<dbReference type="PROSITE" id="PS50943">
    <property type="entry name" value="HTH_CROC1"/>
    <property type="match status" value="1"/>
</dbReference>
<name>A0A645GLU9_9ZZZZ</name>
<keyword evidence="1" id="KW-0238">DNA-binding</keyword>
<accession>A0A645GLU9</accession>
<dbReference type="SMART" id="SM00530">
    <property type="entry name" value="HTH_XRE"/>
    <property type="match status" value="1"/>
</dbReference>
<dbReference type="GO" id="GO:0003677">
    <property type="term" value="F:DNA binding"/>
    <property type="evidence" value="ECO:0007669"/>
    <property type="project" value="UniProtKB-KW"/>
</dbReference>
<gene>
    <name evidence="3" type="ORF">SDC9_172085</name>
</gene>
<reference evidence="3" key="1">
    <citation type="submission" date="2019-08" db="EMBL/GenBank/DDBJ databases">
        <authorList>
            <person name="Kucharzyk K."/>
            <person name="Murdoch R.W."/>
            <person name="Higgins S."/>
            <person name="Loffler F."/>
        </authorList>
    </citation>
    <scope>NUCLEOTIDE SEQUENCE</scope>
</reference>
<feature type="domain" description="HTH cro/C1-type" evidence="2">
    <location>
        <begin position="66"/>
        <end position="120"/>
    </location>
</feature>
<evidence type="ECO:0000313" key="3">
    <source>
        <dbReference type="EMBL" id="MPN24683.1"/>
    </source>
</evidence>
<evidence type="ECO:0000259" key="2">
    <source>
        <dbReference type="PROSITE" id="PS50943"/>
    </source>
</evidence>